<proteinExistence type="predicted"/>
<accession>A0ABQ8C8Q4</accession>
<name>A0ABQ8C8Q4_BRANA</name>
<keyword evidence="2" id="KW-1185">Reference proteome</keyword>
<evidence type="ECO:0000313" key="2">
    <source>
        <dbReference type="Proteomes" id="UP000824890"/>
    </source>
</evidence>
<organism evidence="1 2">
    <name type="scientific">Brassica napus</name>
    <name type="common">Rape</name>
    <dbReference type="NCBI Taxonomy" id="3708"/>
    <lineage>
        <taxon>Eukaryota</taxon>
        <taxon>Viridiplantae</taxon>
        <taxon>Streptophyta</taxon>
        <taxon>Embryophyta</taxon>
        <taxon>Tracheophyta</taxon>
        <taxon>Spermatophyta</taxon>
        <taxon>Magnoliopsida</taxon>
        <taxon>eudicotyledons</taxon>
        <taxon>Gunneridae</taxon>
        <taxon>Pentapetalae</taxon>
        <taxon>rosids</taxon>
        <taxon>malvids</taxon>
        <taxon>Brassicales</taxon>
        <taxon>Brassicaceae</taxon>
        <taxon>Brassiceae</taxon>
        <taxon>Brassica</taxon>
    </lineage>
</organism>
<comment type="caution">
    <text evidence="1">The sequence shown here is derived from an EMBL/GenBank/DDBJ whole genome shotgun (WGS) entry which is preliminary data.</text>
</comment>
<sequence>MACTTVTAPFLSGVESFTGKMKVFQKLKSLMIETIELILREEEKKGVATPLPSGWKMACTTFSSSVENSDPIKAEKVGKMKVFQKLKSLTVETIDLILKEEEKKGVYVTQTDLVRWAKRIDKRNNRPENSLEIFRWMDKKKMVFSPSQLELFVDLLGELKGAEAALAYFDKVEPNFDEMDAEAKNRPAYLKLLYWFRVKEESQTSGARTHVLKFPKVDDPQWAKNSTPTTPAQKRNLFSKLKSSETCCDHLLREMEDQGFCITKADLNRWIKLLEKQGHTQKALEIDAFKEWKYVSFYHQLRGTFNRSSVSWDPSNNIPDVTQVATTGFLHGYANST</sequence>
<evidence type="ECO:0000313" key="1">
    <source>
        <dbReference type="EMBL" id="KAH0913395.1"/>
    </source>
</evidence>
<reference evidence="1 2" key="1">
    <citation type="submission" date="2021-05" db="EMBL/GenBank/DDBJ databases">
        <title>Genome Assembly of Synthetic Allotetraploid Brassica napus Reveals Homoeologous Exchanges between Subgenomes.</title>
        <authorList>
            <person name="Davis J.T."/>
        </authorList>
    </citation>
    <scope>NUCLEOTIDE SEQUENCE [LARGE SCALE GENOMIC DNA]</scope>
    <source>
        <strain evidence="2">cv. Da-Ae</strain>
        <tissue evidence="1">Seedling</tissue>
    </source>
</reference>
<dbReference type="Proteomes" id="UP000824890">
    <property type="component" value="Unassembled WGS sequence"/>
</dbReference>
<gene>
    <name evidence="1" type="ORF">HID58_036716</name>
</gene>
<protein>
    <submittedName>
        <fullName evidence="1">Uncharacterized protein</fullName>
    </submittedName>
</protein>
<dbReference type="EMBL" id="JAGKQM010000009">
    <property type="protein sequence ID" value="KAH0913395.1"/>
    <property type="molecule type" value="Genomic_DNA"/>
</dbReference>